<name>A0A6P6U394_COFAR</name>
<dbReference type="InterPro" id="IPR004264">
    <property type="entry name" value="Transposase_23"/>
</dbReference>
<dbReference type="RefSeq" id="XP_027085100.1">
    <property type="nucleotide sequence ID" value="XM_027229299.1"/>
</dbReference>
<evidence type="ECO:0000313" key="4">
    <source>
        <dbReference type="Proteomes" id="UP001652660"/>
    </source>
</evidence>
<sequence length="495" mass="56095">MHESGDQVTQQADGGSQSHEQCQNSPIQQSPLGTRHVPTEENPNQDSQGQHSNDTTFMSCNSDDAGKETANDSSEVHQKTRGPTFMKEIWGRPKDLPWIEIKPDDNGIPISEKTSFSEFLGSLARNGMYCPIDVESWLKMPRKLKMDMLEVIKERFALPVGLETWTLRSIGKKWRSWKADLKATYFDPAVPNAEVWFQKDIKVREEQWIKLWAYWKSEEAKAKQLGRSPTRVEMFNKFYTHADGTPSSTIVAENLVRIREHKPINSTIVFKQAFAITSIFLYNVGKMNELKNQLPSESQDPVGRNDIFAQVVGQDKHGHVRLFSDGVNPTDLWENIPSRNTCYRISVQQQSTLVRLEERLQRQDDEIASLKKMVLVQHGRGSPIDSPRHPSSSSNNVSSQTPSRATRPIRVGNMVSLKSLFDPTKIVAKGYLRSLNPLDEVGGQALGPNWCEIQIQVAMSPHEQLIRPYDLQQTIQDALDAPVAWPCHLVEIAEE</sequence>
<dbReference type="PANTHER" id="PTHR33144">
    <property type="entry name" value="OS10G0409366 PROTEIN-RELATED"/>
    <property type="match status" value="1"/>
</dbReference>
<feature type="region of interest" description="Disordered" evidence="2">
    <location>
        <begin position="379"/>
        <end position="409"/>
    </location>
</feature>
<evidence type="ECO:0000256" key="1">
    <source>
        <dbReference type="SAM" id="Coils"/>
    </source>
</evidence>
<feature type="domain" description="Transposase Tnp1/En/Spm-like" evidence="3">
    <location>
        <begin position="417"/>
        <end position="479"/>
    </location>
</feature>
<dbReference type="GeneID" id="113707137"/>
<feature type="region of interest" description="Disordered" evidence="2">
    <location>
        <begin position="1"/>
        <end position="82"/>
    </location>
</feature>
<organism evidence="4 5">
    <name type="scientific">Coffea arabica</name>
    <name type="common">Arabian coffee</name>
    <dbReference type="NCBI Taxonomy" id="13443"/>
    <lineage>
        <taxon>Eukaryota</taxon>
        <taxon>Viridiplantae</taxon>
        <taxon>Streptophyta</taxon>
        <taxon>Embryophyta</taxon>
        <taxon>Tracheophyta</taxon>
        <taxon>Spermatophyta</taxon>
        <taxon>Magnoliopsida</taxon>
        <taxon>eudicotyledons</taxon>
        <taxon>Gunneridae</taxon>
        <taxon>Pentapetalae</taxon>
        <taxon>asterids</taxon>
        <taxon>lamiids</taxon>
        <taxon>Gentianales</taxon>
        <taxon>Rubiaceae</taxon>
        <taxon>Ixoroideae</taxon>
        <taxon>Gardenieae complex</taxon>
        <taxon>Bertiereae - Coffeeae clade</taxon>
        <taxon>Coffeeae</taxon>
        <taxon>Coffea</taxon>
    </lineage>
</organism>
<accession>A0A6P6U394</accession>
<protein>
    <recommendedName>
        <fullName evidence="3">Transposase Tnp1/En/Spm-like domain-containing protein</fullName>
    </recommendedName>
</protein>
<dbReference type="Proteomes" id="UP001652660">
    <property type="component" value="Chromosome 8c"/>
</dbReference>
<feature type="compositionally biased region" description="Polar residues" evidence="2">
    <location>
        <begin position="1"/>
        <end position="32"/>
    </location>
</feature>
<proteinExistence type="predicted"/>
<feature type="compositionally biased region" description="Basic and acidic residues" evidence="2">
    <location>
        <begin position="64"/>
        <end position="78"/>
    </location>
</feature>
<evidence type="ECO:0000313" key="5">
    <source>
        <dbReference type="RefSeq" id="XP_027085100.1"/>
    </source>
</evidence>
<reference evidence="4" key="1">
    <citation type="journal article" date="2025" name="Foods">
        <title>Unveiling the Microbial Signatures of Arabica Coffee Cherries: Insights into Ripeness Specific Diversity, Functional Traits, and Implications for Quality and Safety.</title>
        <authorList>
            <consortium name="RefSeq"/>
            <person name="Tenea G.N."/>
            <person name="Cifuentes V."/>
            <person name="Reyes P."/>
            <person name="Cevallos-Vallejos M."/>
        </authorList>
    </citation>
    <scope>NUCLEOTIDE SEQUENCE [LARGE SCALE GENOMIC DNA]</scope>
</reference>
<dbReference type="PANTHER" id="PTHR33144:SF45">
    <property type="entry name" value="TRANSPOSASE TNP1_EN_SPM-LIKE DOMAIN-CONTAINING PROTEIN"/>
    <property type="match status" value="1"/>
</dbReference>
<dbReference type="Pfam" id="PF03017">
    <property type="entry name" value="Transposase_23"/>
    <property type="match status" value="1"/>
</dbReference>
<feature type="coiled-coil region" evidence="1">
    <location>
        <begin position="346"/>
        <end position="373"/>
    </location>
</feature>
<keyword evidence="1" id="KW-0175">Coiled coil</keyword>
<gene>
    <name evidence="5" type="primary">LOC113707137</name>
</gene>
<reference evidence="5" key="2">
    <citation type="submission" date="2025-08" db="UniProtKB">
        <authorList>
            <consortium name="RefSeq"/>
        </authorList>
    </citation>
    <scope>IDENTIFICATION</scope>
    <source>
        <tissue evidence="5">Leaves</tissue>
    </source>
</reference>
<evidence type="ECO:0000256" key="2">
    <source>
        <dbReference type="SAM" id="MobiDB-lite"/>
    </source>
</evidence>
<keyword evidence="4" id="KW-1185">Reference proteome</keyword>
<feature type="compositionally biased region" description="Low complexity" evidence="2">
    <location>
        <begin position="382"/>
        <end position="403"/>
    </location>
</feature>
<feature type="compositionally biased region" description="Polar residues" evidence="2">
    <location>
        <begin position="41"/>
        <end position="62"/>
    </location>
</feature>
<evidence type="ECO:0000259" key="3">
    <source>
        <dbReference type="Pfam" id="PF03017"/>
    </source>
</evidence>
<dbReference type="AlphaFoldDB" id="A0A6P6U394"/>
<dbReference type="OrthoDB" id="908028at2759"/>